<keyword evidence="3" id="KW-0677">Repeat</keyword>
<dbReference type="EMBL" id="UZAE01000107">
    <property type="protein sequence ID" value="VDN96278.1"/>
    <property type="molecule type" value="Genomic_DNA"/>
</dbReference>
<keyword evidence="11" id="KW-0732">Signal</keyword>
<evidence type="ECO:0000256" key="11">
    <source>
        <dbReference type="SAM" id="SignalP"/>
    </source>
</evidence>
<feature type="domain" description="Cadherin" evidence="12">
    <location>
        <begin position="402"/>
        <end position="519"/>
    </location>
</feature>
<dbReference type="SMART" id="SM00112">
    <property type="entry name" value="CA"/>
    <property type="match status" value="7"/>
</dbReference>
<feature type="domain" description="Cadherin" evidence="12">
    <location>
        <begin position="630"/>
        <end position="779"/>
    </location>
</feature>
<reference evidence="15" key="1">
    <citation type="submission" date="2016-04" db="UniProtKB">
        <authorList>
            <consortium name="WormBaseParasite"/>
        </authorList>
    </citation>
    <scope>IDENTIFICATION</scope>
</reference>
<dbReference type="Gene3D" id="2.60.40.60">
    <property type="entry name" value="Cadherins"/>
    <property type="match status" value="7"/>
</dbReference>
<evidence type="ECO:0000313" key="15">
    <source>
        <dbReference type="WBParaSite" id="HNAJ_0000041801-mRNA-1"/>
    </source>
</evidence>
<evidence type="ECO:0000256" key="2">
    <source>
        <dbReference type="ARBA" id="ARBA00022692"/>
    </source>
</evidence>
<evidence type="ECO:0000256" key="9">
    <source>
        <dbReference type="PROSITE-ProRule" id="PRU00043"/>
    </source>
</evidence>
<dbReference type="InterPro" id="IPR002126">
    <property type="entry name" value="Cadherin-like_dom"/>
</dbReference>
<dbReference type="Pfam" id="PF00028">
    <property type="entry name" value="Cadherin"/>
    <property type="match status" value="3"/>
</dbReference>
<evidence type="ECO:0000256" key="4">
    <source>
        <dbReference type="ARBA" id="ARBA00022837"/>
    </source>
</evidence>
<dbReference type="InterPro" id="IPR013164">
    <property type="entry name" value="Cadherin_N"/>
</dbReference>
<feature type="signal peptide" evidence="11">
    <location>
        <begin position="1"/>
        <end position="17"/>
    </location>
</feature>
<evidence type="ECO:0000313" key="14">
    <source>
        <dbReference type="Proteomes" id="UP000278807"/>
    </source>
</evidence>
<keyword evidence="14" id="KW-1185">Reference proteome</keyword>
<evidence type="ECO:0000256" key="3">
    <source>
        <dbReference type="ARBA" id="ARBA00022737"/>
    </source>
</evidence>
<evidence type="ECO:0000256" key="1">
    <source>
        <dbReference type="ARBA" id="ARBA00004167"/>
    </source>
</evidence>
<feature type="domain" description="Cadherin" evidence="12">
    <location>
        <begin position="520"/>
        <end position="629"/>
    </location>
</feature>
<dbReference type="GO" id="GO:0005886">
    <property type="term" value="C:plasma membrane"/>
    <property type="evidence" value="ECO:0007669"/>
    <property type="project" value="InterPro"/>
</dbReference>
<dbReference type="PANTHER" id="PTHR24028:SF146">
    <property type="entry name" value="CADHERIN 96CB, ISOFORM D-RELATED"/>
    <property type="match status" value="1"/>
</dbReference>
<dbReference type="InterPro" id="IPR050174">
    <property type="entry name" value="Protocadherin/Cadherin-CA"/>
</dbReference>
<dbReference type="InterPro" id="IPR015919">
    <property type="entry name" value="Cadherin-like_sf"/>
</dbReference>
<organism evidence="15">
    <name type="scientific">Rodentolepis nana</name>
    <name type="common">Dwarf tapeworm</name>
    <name type="synonym">Hymenolepis nana</name>
    <dbReference type="NCBI Taxonomy" id="102285"/>
    <lineage>
        <taxon>Eukaryota</taxon>
        <taxon>Metazoa</taxon>
        <taxon>Spiralia</taxon>
        <taxon>Lophotrochozoa</taxon>
        <taxon>Platyhelminthes</taxon>
        <taxon>Cestoda</taxon>
        <taxon>Eucestoda</taxon>
        <taxon>Cyclophyllidea</taxon>
        <taxon>Hymenolepididae</taxon>
        <taxon>Rodentolepis</taxon>
    </lineage>
</organism>
<keyword evidence="7 10" id="KW-0472">Membrane</keyword>
<name>A0A158QGP1_RODNA</name>
<feature type="domain" description="Cadherin" evidence="12">
    <location>
        <begin position="267"/>
        <end position="397"/>
    </location>
</feature>
<dbReference type="OrthoDB" id="6252479at2759"/>
<reference evidence="13 14" key="2">
    <citation type="submission" date="2018-11" db="EMBL/GenBank/DDBJ databases">
        <authorList>
            <consortium name="Pathogen Informatics"/>
        </authorList>
    </citation>
    <scope>NUCLEOTIDE SEQUENCE [LARGE SCALE GENOMIC DNA]</scope>
</reference>
<evidence type="ECO:0000256" key="6">
    <source>
        <dbReference type="ARBA" id="ARBA00022989"/>
    </source>
</evidence>
<evidence type="ECO:0000313" key="13">
    <source>
        <dbReference type="EMBL" id="VDN96278.1"/>
    </source>
</evidence>
<evidence type="ECO:0000256" key="7">
    <source>
        <dbReference type="ARBA" id="ARBA00023136"/>
    </source>
</evidence>
<sequence>MKFCCFLLLSLVLYVSAVERILFSVKEEEEVGSLVGILLPKLSSRLRSYKVRMNFQIIQKGDARYFRITPQDGRITLAQVIDREAICQSANMRDDAHFLSSAEGQCQLRFTVSVLREGTSEIIEMVQVTVNVLDINDNQCKFEPSDKQTVYIPEDTPVDSNYRIPLYIPTDPDAAVMNRIDLRSISLKSADDIDSARYFDLQVTGTSSNDKPTTLHLVLTRKLDYESLSVHKLIVTASDASRRSSSTCSLHLTIQVVDVNDHPPRFAKKIVHLSLNENTPVGSLVHQLQASDQDKGPFFSKLIFSFGTYTPEDIRSYFDVHPYNGSIILKQRLSYGRKRKFEIPVIVRNPTDAEIKRNNNEKPQLKISNDIQVETTVHDTAQVIIDVIDINDEAPAISFYAPSGESELSIEENVALLPSDFGVVSVTDGDSGENGKVECTIADNVTELFRLVRMTSGDGMTDEGRETLFKLSAIHNFDREQRTSIGLTILCRDFGSPPKSSSQNLIVKIRDVNDNSPVFDRNYLEINVTEDSDPSRLNTDYVIGRVLAHDPDDGINSEITYDLIQSNVQNLFSIDPKTGVFSSNGELDREMNDRHQFVIVARDSGVPQLSSSITVTVHVEDFNDEPPVFAQSDFEFMAVEGVNRNSLIGTVQVSDSDLGVNRELSFRLLANDLSAHYPISPSDSLQHYNWRNEQEPPFPYRLESQYNPLKNEYEVSIFTDGELDAEAASQHMEYSDNGSRTASFHSFFILAEDGGTPRRISRARIIVHLLDVNDNAPVFSFPSENNATVNVSYKEYVGFPFIQVSATDADAGINGTVQYYLGTPQAGPNSNENNDATAFQIDHSNGQISLKRQLSLSDVGHAYKVYIIASDMSPRPLQTQATMTILVDKTSPKGANAAQVSGSPKLSKTVSDSMVNLFIIIFIVAAAFIISGVLLTAVCIVLNRSRRAQGNSHSMRK</sequence>
<dbReference type="AlphaFoldDB" id="A0A158QGP1"/>
<keyword evidence="2 10" id="KW-0812">Transmembrane</keyword>
<proteinExistence type="predicted"/>
<dbReference type="SUPFAM" id="SSF49313">
    <property type="entry name" value="Cadherin-like"/>
    <property type="match status" value="7"/>
</dbReference>
<dbReference type="Pfam" id="PF08266">
    <property type="entry name" value="Cadherin_2"/>
    <property type="match status" value="1"/>
</dbReference>
<dbReference type="Proteomes" id="UP000278807">
    <property type="component" value="Unassembled WGS sequence"/>
</dbReference>
<keyword evidence="8" id="KW-0325">Glycoprotein</keyword>
<dbReference type="PRINTS" id="PR00205">
    <property type="entry name" value="CADHERIN"/>
</dbReference>
<dbReference type="PROSITE" id="PS00232">
    <property type="entry name" value="CADHERIN_1"/>
    <property type="match status" value="3"/>
</dbReference>
<dbReference type="CDD" id="cd11304">
    <property type="entry name" value="Cadherin_repeat"/>
    <property type="match status" value="7"/>
</dbReference>
<keyword evidence="4 9" id="KW-0106">Calcium</keyword>
<evidence type="ECO:0000256" key="10">
    <source>
        <dbReference type="SAM" id="Phobius"/>
    </source>
</evidence>
<feature type="transmembrane region" description="Helical" evidence="10">
    <location>
        <begin position="917"/>
        <end position="942"/>
    </location>
</feature>
<comment type="subcellular location">
    <subcellularLocation>
        <location evidence="1">Membrane</location>
        <topology evidence="1">Single-pass membrane protein</topology>
    </subcellularLocation>
</comment>
<gene>
    <name evidence="13" type="ORF">HNAJ_LOCUS419</name>
</gene>
<evidence type="ECO:0000256" key="5">
    <source>
        <dbReference type="ARBA" id="ARBA00022889"/>
    </source>
</evidence>
<feature type="domain" description="Cadherin" evidence="12">
    <location>
        <begin position="144"/>
        <end position="266"/>
    </location>
</feature>
<dbReference type="InterPro" id="IPR020894">
    <property type="entry name" value="Cadherin_CS"/>
</dbReference>
<feature type="domain" description="Cadherin" evidence="12">
    <location>
        <begin position="783"/>
        <end position="906"/>
    </location>
</feature>
<dbReference type="FunFam" id="2.60.40.60:FF:000020">
    <property type="entry name" value="Dachsous cadherin-related 1b"/>
    <property type="match status" value="1"/>
</dbReference>
<feature type="domain" description="Cadherin" evidence="12">
    <location>
        <begin position="17"/>
        <end position="146"/>
    </location>
</feature>
<evidence type="ECO:0000259" key="12">
    <source>
        <dbReference type="PROSITE" id="PS50268"/>
    </source>
</evidence>
<evidence type="ECO:0000256" key="8">
    <source>
        <dbReference type="ARBA" id="ARBA00023180"/>
    </source>
</evidence>
<keyword evidence="5" id="KW-0130">Cell adhesion</keyword>
<dbReference type="PANTHER" id="PTHR24028">
    <property type="entry name" value="CADHERIN-87A"/>
    <property type="match status" value="1"/>
</dbReference>
<dbReference type="PROSITE" id="PS50268">
    <property type="entry name" value="CADHERIN_2"/>
    <property type="match status" value="7"/>
</dbReference>
<feature type="chain" id="PRO_5043135415" evidence="11">
    <location>
        <begin position="18"/>
        <end position="957"/>
    </location>
</feature>
<protein>
    <submittedName>
        <fullName evidence="15">Protocadherin-11 X-linked</fullName>
    </submittedName>
</protein>
<dbReference type="STRING" id="102285.A0A158QGP1"/>
<dbReference type="GO" id="GO:0005509">
    <property type="term" value="F:calcium ion binding"/>
    <property type="evidence" value="ECO:0007669"/>
    <property type="project" value="UniProtKB-UniRule"/>
</dbReference>
<dbReference type="GO" id="GO:0007156">
    <property type="term" value="P:homophilic cell adhesion via plasma membrane adhesion molecules"/>
    <property type="evidence" value="ECO:0007669"/>
    <property type="project" value="InterPro"/>
</dbReference>
<dbReference type="WBParaSite" id="HNAJ_0000041801-mRNA-1">
    <property type="protein sequence ID" value="HNAJ_0000041801-mRNA-1"/>
    <property type="gene ID" value="HNAJ_0000041801"/>
</dbReference>
<accession>A0A158QGP1</accession>
<keyword evidence="6 10" id="KW-1133">Transmembrane helix</keyword>